<dbReference type="AlphaFoldDB" id="A0A846GZS7"/>
<accession>A0A846GZS7</accession>
<evidence type="ECO:0000313" key="1">
    <source>
        <dbReference type="EMBL" id="NEU71182.1"/>
    </source>
</evidence>
<organism evidence="1 2">
    <name type="scientific">Hassallia byssoidea VB512170</name>
    <dbReference type="NCBI Taxonomy" id="1304833"/>
    <lineage>
        <taxon>Bacteria</taxon>
        <taxon>Bacillati</taxon>
        <taxon>Cyanobacteriota</taxon>
        <taxon>Cyanophyceae</taxon>
        <taxon>Nostocales</taxon>
        <taxon>Tolypothrichaceae</taxon>
        <taxon>Hassallia</taxon>
    </lineage>
</organism>
<keyword evidence="1" id="KW-0560">Oxidoreductase</keyword>
<comment type="caution">
    <text evidence="1">The sequence shown here is derived from an EMBL/GenBank/DDBJ whole genome shotgun (WGS) entry which is preliminary data.</text>
</comment>
<keyword evidence="1" id="KW-0223">Dioxygenase</keyword>
<dbReference type="Gene3D" id="2.60.120.620">
    <property type="entry name" value="q2cbj1_9rhob like domain"/>
    <property type="match status" value="1"/>
</dbReference>
<dbReference type="RefSeq" id="WP_039754039.1">
    <property type="nucleotide sequence ID" value="NZ_JTCM02000001.1"/>
</dbReference>
<dbReference type="SUPFAM" id="SSF51197">
    <property type="entry name" value="Clavaminate synthase-like"/>
    <property type="match status" value="1"/>
</dbReference>
<dbReference type="Pfam" id="PF05721">
    <property type="entry name" value="PhyH"/>
    <property type="match status" value="1"/>
</dbReference>
<dbReference type="GO" id="GO:0016706">
    <property type="term" value="F:2-oxoglutarate-dependent dioxygenase activity"/>
    <property type="evidence" value="ECO:0007669"/>
    <property type="project" value="UniProtKB-ARBA"/>
</dbReference>
<protein>
    <submittedName>
        <fullName evidence="1">Phytanoyl-CoA dioxygenase family protein</fullName>
    </submittedName>
</protein>
<reference evidence="1 2" key="1">
    <citation type="journal article" date="2015" name="Genome Announc.">
        <title>Draft Genome Sequence of Cyanobacterium Hassallia byssoidea Strain VB512170, Isolated from Monuments in India.</title>
        <authorList>
            <person name="Singh D."/>
            <person name="Chandrababunaidu M.M."/>
            <person name="Panda A."/>
            <person name="Sen D."/>
            <person name="Bhattacharyya S."/>
            <person name="Adhikary S.P."/>
            <person name="Tripathy S."/>
        </authorList>
    </citation>
    <scope>NUCLEOTIDE SEQUENCE [LARGE SCALE GENOMIC DNA]</scope>
    <source>
        <strain evidence="1 2">VB512170</strain>
    </source>
</reference>
<evidence type="ECO:0000313" key="2">
    <source>
        <dbReference type="Proteomes" id="UP000031549"/>
    </source>
</evidence>
<keyword evidence="2" id="KW-1185">Reference proteome</keyword>
<gene>
    <name evidence="1" type="ORF">PI95_000955</name>
</gene>
<name>A0A846GZS7_9CYAN</name>
<dbReference type="Proteomes" id="UP000031549">
    <property type="component" value="Unassembled WGS sequence"/>
</dbReference>
<dbReference type="InterPro" id="IPR008775">
    <property type="entry name" value="Phytyl_CoA_dOase-like"/>
</dbReference>
<proteinExistence type="predicted"/>
<dbReference type="EMBL" id="JTCM02000001">
    <property type="protein sequence ID" value="NEU71182.1"/>
    <property type="molecule type" value="Genomic_DNA"/>
</dbReference>
<sequence>MLDTITNKIFELKSELGYRTALLNHAKNLPALESGDRYIVNTLQKEGVYVTTLDELGFTSTPQLLNAAYSQLSSMATPSHNSAGKLLPQIYTVTDLPEFSTWGQEQRLQNIVENYIGLPVAFQGVHLRKDLPNENQFGTLLWHKDSEDRRMVKIIIYLTDVEEKDGPFEYVPLSLTSLYSLNYYRIYHKLWKAGYIGINDDELKEIIPKSAWKSCPGPAGTVIFTDPKTALHHGTLRTEERSALFYVYTANPPKRPELCTQYWDDTFARPELSKESNSVKVGT</sequence>